<dbReference type="AlphaFoldDB" id="A0A915A903"/>
<dbReference type="Proteomes" id="UP000887569">
    <property type="component" value="Unplaced"/>
</dbReference>
<proteinExistence type="predicted"/>
<reference evidence="2" key="1">
    <citation type="submission" date="2022-11" db="UniProtKB">
        <authorList>
            <consortium name="WormBaseParasite"/>
        </authorList>
    </citation>
    <scope>IDENTIFICATION</scope>
</reference>
<sequence>ADLSLKIITLQRCQAIAELRIILEPHERIWDEPTRRLIKFG</sequence>
<accession>A0A915A903</accession>
<keyword evidence="1" id="KW-1185">Reference proteome</keyword>
<evidence type="ECO:0000313" key="1">
    <source>
        <dbReference type="Proteomes" id="UP000887569"/>
    </source>
</evidence>
<dbReference type="WBParaSite" id="PgR001X_g090_t02">
    <property type="protein sequence ID" value="PgR001X_g090_t02"/>
    <property type="gene ID" value="PgR001X_g090"/>
</dbReference>
<name>A0A915A903_PARUN</name>
<protein>
    <submittedName>
        <fullName evidence="2">Uncharacterized protein</fullName>
    </submittedName>
</protein>
<evidence type="ECO:0000313" key="2">
    <source>
        <dbReference type="WBParaSite" id="PgR001X_g090_t02"/>
    </source>
</evidence>
<organism evidence="1 2">
    <name type="scientific">Parascaris univalens</name>
    <name type="common">Nematode worm</name>
    <dbReference type="NCBI Taxonomy" id="6257"/>
    <lineage>
        <taxon>Eukaryota</taxon>
        <taxon>Metazoa</taxon>
        <taxon>Ecdysozoa</taxon>
        <taxon>Nematoda</taxon>
        <taxon>Chromadorea</taxon>
        <taxon>Rhabditida</taxon>
        <taxon>Spirurina</taxon>
        <taxon>Ascaridomorpha</taxon>
        <taxon>Ascaridoidea</taxon>
        <taxon>Ascarididae</taxon>
        <taxon>Parascaris</taxon>
    </lineage>
</organism>